<comment type="catalytic activity">
    <reaction evidence="3 4">
        <text>[thioredoxin]-disulfide + L-methionine + H2O = L-methionine (S)-S-oxide + [thioredoxin]-dithiol</text>
        <dbReference type="Rhea" id="RHEA:19993"/>
        <dbReference type="Rhea" id="RHEA-COMP:10698"/>
        <dbReference type="Rhea" id="RHEA-COMP:10700"/>
        <dbReference type="ChEBI" id="CHEBI:15377"/>
        <dbReference type="ChEBI" id="CHEBI:29950"/>
        <dbReference type="ChEBI" id="CHEBI:50058"/>
        <dbReference type="ChEBI" id="CHEBI:57844"/>
        <dbReference type="ChEBI" id="CHEBI:58772"/>
        <dbReference type="EC" id="1.8.4.11"/>
    </reaction>
</comment>
<comment type="caution">
    <text evidence="7">The sequence shown here is derived from an EMBL/GenBank/DDBJ whole genome shotgun (WGS) entry which is preliminary data.</text>
</comment>
<dbReference type="GO" id="GO:0033744">
    <property type="term" value="F:L-methionine:thioredoxin-disulfide S-oxidoreductase activity"/>
    <property type="evidence" value="ECO:0007669"/>
    <property type="project" value="RHEA"/>
</dbReference>
<name>A0A502FNW4_9GAMM</name>
<reference evidence="7 8" key="1">
    <citation type="journal article" date="2019" name="Environ. Microbiol.">
        <title>Species interactions and distinct microbial communities in high Arctic permafrost affected cryosols are associated with the CH4 and CO2 gas fluxes.</title>
        <authorList>
            <person name="Altshuler I."/>
            <person name="Hamel J."/>
            <person name="Turney S."/>
            <person name="Magnuson E."/>
            <person name="Levesque R."/>
            <person name="Greer C."/>
            <person name="Whyte L.G."/>
        </authorList>
    </citation>
    <scope>NUCLEOTIDE SEQUENCE [LARGE SCALE GENOMIC DNA]</scope>
    <source>
        <strain evidence="7 8">S13Y</strain>
    </source>
</reference>
<feature type="signal peptide" evidence="5">
    <location>
        <begin position="1"/>
        <end position="30"/>
    </location>
</feature>
<dbReference type="OrthoDB" id="4174719at2"/>
<dbReference type="Gene3D" id="3.30.1060.10">
    <property type="entry name" value="Peptide methionine sulphoxide reductase MsrA"/>
    <property type="match status" value="1"/>
</dbReference>
<accession>A0A502FNW4</accession>
<dbReference type="Pfam" id="PF01625">
    <property type="entry name" value="PMSR"/>
    <property type="match status" value="1"/>
</dbReference>
<dbReference type="PANTHER" id="PTHR43774:SF1">
    <property type="entry name" value="PEPTIDE METHIONINE SULFOXIDE REDUCTASE MSRA 2"/>
    <property type="match status" value="1"/>
</dbReference>
<protein>
    <recommendedName>
        <fullName evidence="4">Peptide methionine sulfoxide reductase MsrA</fullName>
        <shortName evidence="4">Protein-methionine-S-oxide reductase</shortName>
        <ecNumber evidence="4">1.8.4.11</ecNumber>
    </recommendedName>
    <alternativeName>
        <fullName evidence="4">Peptide-methionine (S)-S-oxide reductase</fullName>
        <shortName evidence="4">Peptide Met(O) reductase</shortName>
    </alternativeName>
</protein>
<evidence type="ECO:0000256" key="3">
    <source>
        <dbReference type="ARBA" id="ARBA00048782"/>
    </source>
</evidence>
<evidence type="ECO:0000259" key="6">
    <source>
        <dbReference type="Pfam" id="PF01625"/>
    </source>
</evidence>
<dbReference type="AlphaFoldDB" id="A0A502FNW4"/>
<keyword evidence="8" id="KW-1185">Reference proteome</keyword>
<dbReference type="GO" id="GO:0008113">
    <property type="term" value="F:peptide-methionine (S)-S-oxide reductase activity"/>
    <property type="evidence" value="ECO:0007669"/>
    <property type="project" value="UniProtKB-UniRule"/>
</dbReference>
<evidence type="ECO:0000313" key="8">
    <source>
        <dbReference type="Proteomes" id="UP000319486"/>
    </source>
</evidence>
<sequence>MIRRIVFHALPLTAALMLAGLTACTPTAAASDVVKLPAPTADAVKTAQSDETAVLAGGCFWGIEAVFEHVRGVHKVVAGYSGGNAGTASYEQVSDGDTGHAESVRIQFDPKQVSYGTLLQVFFSVALDPTELNRQGPDSGTQYRSVIFYGNDEQKTIAASYIAQLTAAKAFPAPIVTQVVPLKAFYPAEAYHQHYFSEHPYNPYIVINDAPKVAHLQQLFPVLYQPAQQVVDVQLH</sequence>
<keyword evidence="5" id="KW-0732">Signal</keyword>
<dbReference type="NCBIfam" id="TIGR00401">
    <property type="entry name" value="msrA"/>
    <property type="match status" value="1"/>
</dbReference>
<dbReference type="PANTHER" id="PTHR43774">
    <property type="entry name" value="PEPTIDE METHIONINE SULFOXIDE REDUCTASE"/>
    <property type="match status" value="1"/>
</dbReference>
<feature type="domain" description="Peptide methionine sulphoxide reductase MsrA" evidence="6">
    <location>
        <begin position="52"/>
        <end position="204"/>
    </location>
</feature>
<dbReference type="SUPFAM" id="SSF55068">
    <property type="entry name" value="Peptide methionine sulfoxide reductase"/>
    <property type="match status" value="1"/>
</dbReference>
<dbReference type="EMBL" id="RCZO01000003">
    <property type="protein sequence ID" value="TPG10116.1"/>
    <property type="molecule type" value="Genomic_DNA"/>
</dbReference>
<evidence type="ECO:0000256" key="1">
    <source>
        <dbReference type="ARBA" id="ARBA00023002"/>
    </source>
</evidence>
<feature type="active site" evidence="4">
    <location>
        <position position="59"/>
    </location>
</feature>
<dbReference type="PROSITE" id="PS51257">
    <property type="entry name" value="PROKAR_LIPOPROTEIN"/>
    <property type="match status" value="1"/>
</dbReference>
<organism evidence="7 8">
    <name type="scientific">Rhodanobacter glycinis</name>
    <dbReference type="NCBI Taxonomy" id="582702"/>
    <lineage>
        <taxon>Bacteria</taxon>
        <taxon>Pseudomonadati</taxon>
        <taxon>Pseudomonadota</taxon>
        <taxon>Gammaproteobacteria</taxon>
        <taxon>Lysobacterales</taxon>
        <taxon>Rhodanobacteraceae</taxon>
        <taxon>Rhodanobacter</taxon>
    </lineage>
</organism>
<dbReference type="EC" id="1.8.4.11" evidence="4"/>
<comment type="similarity">
    <text evidence="4">Belongs to the MsrA Met sulfoxide reductase family.</text>
</comment>
<evidence type="ECO:0000256" key="2">
    <source>
        <dbReference type="ARBA" id="ARBA00047806"/>
    </source>
</evidence>
<dbReference type="Proteomes" id="UP000319486">
    <property type="component" value="Unassembled WGS sequence"/>
</dbReference>
<comment type="function">
    <text evidence="4">Has an important function as a repair enzyme for proteins that have been inactivated by oxidation. Catalyzes the reversible oxidation-reduction of methionine sulfoxide in proteins to methionine.</text>
</comment>
<comment type="catalytic activity">
    <reaction evidence="2 4">
        <text>L-methionyl-[protein] + [thioredoxin]-disulfide + H2O = L-methionyl-(S)-S-oxide-[protein] + [thioredoxin]-dithiol</text>
        <dbReference type="Rhea" id="RHEA:14217"/>
        <dbReference type="Rhea" id="RHEA-COMP:10698"/>
        <dbReference type="Rhea" id="RHEA-COMP:10700"/>
        <dbReference type="Rhea" id="RHEA-COMP:12313"/>
        <dbReference type="Rhea" id="RHEA-COMP:12315"/>
        <dbReference type="ChEBI" id="CHEBI:15377"/>
        <dbReference type="ChEBI" id="CHEBI:16044"/>
        <dbReference type="ChEBI" id="CHEBI:29950"/>
        <dbReference type="ChEBI" id="CHEBI:44120"/>
        <dbReference type="ChEBI" id="CHEBI:50058"/>
        <dbReference type="EC" id="1.8.4.11"/>
    </reaction>
</comment>
<keyword evidence="1 4" id="KW-0560">Oxidoreductase</keyword>
<evidence type="ECO:0000256" key="4">
    <source>
        <dbReference type="HAMAP-Rule" id="MF_01401"/>
    </source>
</evidence>
<evidence type="ECO:0000256" key="5">
    <source>
        <dbReference type="SAM" id="SignalP"/>
    </source>
</evidence>
<dbReference type="InterPro" id="IPR036509">
    <property type="entry name" value="Met_Sox_Rdtase_MsrA_sf"/>
</dbReference>
<dbReference type="HAMAP" id="MF_01401">
    <property type="entry name" value="MsrA"/>
    <property type="match status" value="1"/>
</dbReference>
<dbReference type="InterPro" id="IPR002569">
    <property type="entry name" value="Met_Sox_Rdtase_MsrA_dom"/>
</dbReference>
<proteinExistence type="inferred from homology"/>
<dbReference type="RefSeq" id="WP_140650692.1">
    <property type="nucleotide sequence ID" value="NZ_RCZB01000001.1"/>
</dbReference>
<gene>
    <name evidence="4 7" type="primary">msrA</name>
    <name evidence="7" type="ORF">EAH88_07045</name>
</gene>
<evidence type="ECO:0000313" key="7">
    <source>
        <dbReference type="EMBL" id="TPG10116.1"/>
    </source>
</evidence>
<feature type="chain" id="PRO_5030107420" description="Peptide methionine sulfoxide reductase MsrA" evidence="5">
    <location>
        <begin position="31"/>
        <end position="236"/>
    </location>
</feature>